<dbReference type="Pfam" id="PF02206">
    <property type="entry name" value="WSN"/>
    <property type="match status" value="1"/>
</dbReference>
<dbReference type="STRING" id="1561998.A0A1I7UP56"/>
<accession>A0A1I7UP56</accession>
<sequence>MIIMKTKSYQRKLRKSYRGMKRGRKSWIYLMMVVMLTQNSFVAGIAPQRALKSSGFSNTSSDNSDFNAASAPPFSANDSPDRFAPLSDSISRIRRDSPGDKLSQNVDNLQALARISSAISLEIGLIDGSIQSEAAISELLHMGNVKPKDIIDLDENVIEALDSLSQKTVKDDEKLIEDWLVSLDDIRMESGFMLNFAAFSGKNEYNYTLDAVIGIGNLNSEVDLRKKTVASALSSLITLMDWPDSLTNVSADGLFAKVSGFSYDLIQIEDIAN</sequence>
<reference evidence="4" key="1">
    <citation type="submission" date="2016-11" db="UniProtKB">
        <authorList>
            <consortium name="WormBaseParasite"/>
        </authorList>
    </citation>
    <scope>IDENTIFICATION</scope>
</reference>
<evidence type="ECO:0000313" key="4">
    <source>
        <dbReference type="WBParaSite" id="Csp11.Scaffold630.g17941.t2"/>
    </source>
</evidence>
<dbReference type="PANTHER" id="PTHR32525:SF3">
    <property type="entry name" value="DOMAIN OF UNKNOWN FUNCTION WSN DOMAIN-CONTAINING PROTEIN-RELATED"/>
    <property type="match status" value="1"/>
</dbReference>
<dbReference type="Proteomes" id="UP000095282">
    <property type="component" value="Unplaced"/>
</dbReference>
<dbReference type="PANTHER" id="PTHR32525">
    <property type="entry name" value="PROTEIN-TYROSINE-PHOSPHATASE"/>
    <property type="match status" value="1"/>
</dbReference>
<dbReference type="InterPro" id="IPR003125">
    <property type="entry name" value="WSN"/>
</dbReference>
<organism evidence="3 4">
    <name type="scientific">Caenorhabditis tropicalis</name>
    <dbReference type="NCBI Taxonomy" id="1561998"/>
    <lineage>
        <taxon>Eukaryota</taxon>
        <taxon>Metazoa</taxon>
        <taxon>Ecdysozoa</taxon>
        <taxon>Nematoda</taxon>
        <taxon>Chromadorea</taxon>
        <taxon>Rhabditida</taxon>
        <taxon>Rhabditina</taxon>
        <taxon>Rhabditomorpha</taxon>
        <taxon>Rhabditoidea</taxon>
        <taxon>Rhabditidae</taxon>
        <taxon>Peloderinae</taxon>
        <taxon>Caenorhabditis</taxon>
    </lineage>
</organism>
<dbReference type="SMART" id="SM00453">
    <property type="entry name" value="WSN"/>
    <property type="match status" value="1"/>
</dbReference>
<feature type="region of interest" description="Disordered" evidence="1">
    <location>
        <begin position="62"/>
        <end position="82"/>
    </location>
</feature>
<protein>
    <submittedName>
        <fullName evidence="4">WSN domain-containing protein</fullName>
    </submittedName>
</protein>
<feature type="domain" description="Domain of unknown function WSN" evidence="2">
    <location>
        <begin position="100"/>
        <end position="167"/>
    </location>
</feature>
<proteinExistence type="predicted"/>
<evidence type="ECO:0000313" key="3">
    <source>
        <dbReference type="Proteomes" id="UP000095282"/>
    </source>
</evidence>
<feature type="compositionally biased region" description="Low complexity" evidence="1">
    <location>
        <begin position="62"/>
        <end position="71"/>
    </location>
</feature>
<evidence type="ECO:0000256" key="1">
    <source>
        <dbReference type="SAM" id="MobiDB-lite"/>
    </source>
</evidence>
<dbReference type="AlphaFoldDB" id="A0A1I7UP56"/>
<evidence type="ECO:0000259" key="2">
    <source>
        <dbReference type="SMART" id="SM00453"/>
    </source>
</evidence>
<dbReference type="WBParaSite" id="Csp11.Scaffold630.g17941.t2">
    <property type="protein sequence ID" value="Csp11.Scaffold630.g17941.t2"/>
    <property type="gene ID" value="Csp11.Scaffold630.g17941"/>
</dbReference>
<name>A0A1I7UP56_9PELO</name>
<keyword evidence="3" id="KW-1185">Reference proteome</keyword>